<evidence type="ECO:0000256" key="1">
    <source>
        <dbReference type="SAM" id="SignalP"/>
    </source>
</evidence>
<gene>
    <name evidence="3" type="ORF">FF041_29320</name>
</gene>
<name>A0A646KPB1_STRJU</name>
<evidence type="ECO:0000313" key="3">
    <source>
        <dbReference type="EMBL" id="MQT04122.1"/>
    </source>
</evidence>
<dbReference type="InterPro" id="IPR001466">
    <property type="entry name" value="Beta-lactam-related"/>
</dbReference>
<feature type="chain" id="PRO_5024802266" evidence="1">
    <location>
        <begin position="37"/>
        <end position="419"/>
    </location>
</feature>
<organism evidence="3 4">
    <name type="scientific">Streptomyces jumonjinensis</name>
    <dbReference type="NCBI Taxonomy" id="1945"/>
    <lineage>
        <taxon>Bacteria</taxon>
        <taxon>Bacillati</taxon>
        <taxon>Actinomycetota</taxon>
        <taxon>Actinomycetes</taxon>
        <taxon>Kitasatosporales</taxon>
        <taxon>Streptomycetaceae</taxon>
        <taxon>Streptomyces</taxon>
    </lineage>
</organism>
<keyword evidence="4" id="KW-1185">Reference proteome</keyword>
<comment type="caution">
    <text evidence="3">The sequence shown here is derived from an EMBL/GenBank/DDBJ whole genome shotgun (WGS) entry which is preliminary data.</text>
</comment>
<sequence>MGAMNTPVRKTRSRAVVTAAVTAALVAGAVAVPATAATSAAPVSAAAVGDRWIAPLSPTRLAREAEQTLKDAGYVGIAVEVRHGHRRTHAGAGEAVLGSGRPASRDAVFRAASVTKTFVATVVLQLVAEGRLSLDDTVEKWLPGVVGGNGNDGRRITLRHLLQHTSGIYNWDHIEVTGDTAEDFERTRFDRFTPKESIAHAMRHQPDFPPAAPDDPAPRWNYSNPGYLIAGMVIEKAAKRPWAEEVERRIIRPLGLRDTYAPGDDPYLRAPHARTYHKFRGSDRWTDTTVRNMTSADASGALVSTRRDLDRFYTALLGGRLLPAAQLAEMRRTVPVGGVYEEAMPGLGYGLGLMRQPLGCGGHRWGHGGDLDGTTVRTGFTDDGSRSVVVTASGKTADFTQLMRAERAVQRLVERALCG</sequence>
<reference evidence="3 4" key="1">
    <citation type="submission" date="2019-05" db="EMBL/GenBank/DDBJ databases">
        <title>Comparative genomics and metabolomics analyses of clavulanic acid producing Streptomyces species provides insight into specialized metabolism and evolution of beta-lactam biosynthetic gene clusters.</title>
        <authorList>
            <person name="Moore M.A."/>
            <person name="Cruz-Morales P."/>
            <person name="Barona Gomez F."/>
            <person name="Kapil T."/>
        </authorList>
    </citation>
    <scope>NUCLEOTIDE SEQUENCE [LARGE SCALE GENOMIC DNA]</scope>
    <source>
        <strain evidence="3 4">NRRL 5741</strain>
    </source>
</reference>
<dbReference type="Proteomes" id="UP000419138">
    <property type="component" value="Unassembled WGS sequence"/>
</dbReference>
<dbReference type="InterPro" id="IPR050491">
    <property type="entry name" value="AmpC-like"/>
</dbReference>
<dbReference type="SUPFAM" id="SSF56601">
    <property type="entry name" value="beta-lactamase/transpeptidase-like"/>
    <property type="match status" value="1"/>
</dbReference>
<protein>
    <submittedName>
        <fullName evidence="3">Beta-lactamase family protein</fullName>
    </submittedName>
</protein>
<evidence type="ECO:0000259" key="2">
    <source>
        <dbReference type="Pfam" id="PF00144"/>
    </source>
</evidence>
<dbReference type="EMBL" id="VCLA01000184">
    <property type="protein sequence ID" value="MQT04122.1"/>
    <property type="molecule type" value="Genomic_DNA"/>
</dbReference>
<dbReference type="PANTHER" id="PTHR46825">
    <property type="entry name" value="D-ALANYL-D-ALANINE-CARBOXYPEPTIDASE/ENDOPEPTIDASE AMPH"/>
    <property type="match status" value="1"/>
</dbReference>
<feature type="signal peptide" evidence="1">
    <location>
        <begin position="1"/>
        <end position="36"/>
    </location>
</feature>
<dbReference type="Pfam" id="PF00144">
    <property type="entry name" value="Beta-lactamase"/>
    <property type="match status" value="1"/>
</dbReference>
<feature type="domain" description="Beta-lactamase-related" evidence="2">
    <location>
        <begin position="63"/>
        <end position="397"/>
    </location>
</feature>
<proteinExistence type="predicted"/>
<dbReference type="AlphaFoldDB" id="A0A646KPB1"/>
<dbReference type="Gene3D" id="3.40.710.10">
    <property type="entry name" value="DD-peptidase/beta-lactamase superfamily"/>
    <property type="match status" value="1"/>
</dbReference>
<dbReference type="PANTHER" id="PTHR46825:SF7">
    <property type="entry name" value="D-ALANYL-D-ALANINE CARBOXYPEPTIDASE"/>
    <property type="match status" value="1"/>
</dbReference>
<dbReference type="InterPro" id="IPR012338">
    <property type="entry name" value="Beta-lactam/transpept-like"/>
</dbReference>
<accession>A0A646KPB1</accession>
<keyword evidence="1" id="KW-0732">Signal</keyword>
<evidence type="ECO:0000313" key="4">
    <source>
        <dbReference type="Proteomes" id="UP000419138"/>
    </source>
</evidence>